<dbReference type="InterPro" id="IPR002716">
    <property type="entry name" value="PIN_dom"/>
</dbReference>
<accession>W4M5S7</accession>
<dbReference type="HOGENOM" id="CLU_129890_0_1_7"/>
<keyword evidence="3" id="KW-1185">Reference proteome</keyword>
<feature type="domain" description="PIN" evidence="1">
    <location>
        <begin position="4"/>
        <end position="120"/>
    </location>
</feature>
<comment type="caution">
    <text evidence="2">The sequence shown here is derived from an EMBL/GenBank/DDBJ whole genome shotgun (WGS) entry which is preliminary data.</text>
</comment>
<sequence length="128" mass="14796">MKLLLDTHTFLWLDGSPEQLSPVALSACEESGNQLYLSVVSAWEIQIKHQINRLQLDVPLDKMIQGQRFTNDLNILSVELHHIYMLQQLPLHHNDPFDRLLIAQAKAEHMQLVSADGRFEPYLVDVIW</sequence>
<gene>
    <name evidence="2" type="ORF">ETSY2_22390</name>
</gene>
<dbReference type="AlphaFoldDB" id="W4M5S7"/>
<dbReference type="SUPFAM" id="SSF88723">
    <property type="entry name" value="PIN domain-like"/>
    <property type="match status" value="1"/>
</dbReference>
<dbReference type="InterPro" id="IPR029060">
    <property type="entry name" value="PIN-like_dom_sf"/>
</dbReference>
<dbReference type="InterPro" id="IPR052919">
    <property type="entry name" value="TA_system_RNase"/>
</dbReference>
<protein>
    <submittedName>
        <fullName evidence="2">Twitching motility protein PilT</fullName>
    </submittedName>
</protein>
<organism evidence="2 3">
    <name type="scientific">Candidatus Entotheonella gemina</name>
    <dbReference type="NCBI Taxonomy" id="1429439"/>
    <lineage>
        <taxon>Bacteria</taxon>
        <taxon>Pseudomonadati</taxon>
        <taxon>Nitrospinota/Tectimicrobiota group</taxon>
        <taxon>Candidatus Tectimicrobiota</taxon>
        <taxon>Candidatus Entotheonellia</taxon>
        <taxon>Candidatus Entotheonellales</taxon>
        <taxon>Candidatus Entotheonellaceae</taxon>
        <taxon>Candidatus Entotheonella</taxon>
    </lineage>
</organism>
<evidence type="ECO:0000259" key="1">
    <source>
        <dbReference type="Pfam" id="PF01850"/>
    </source>
</evidence>
<dbReference type="PANTHER" id="PTHR36173">
    <property type="entry name" value="RIBONUCLEASE VAPC16-RELATED"/>
    <property type="match status" value="1"/>
</dbReference>
<dbReference type="PATRIC" id="fig|1429439.4.peg.3803"/>
<dbReference type="CDD" id="cd09872">
    <property type="entry name" value="PIN_Sll0205-like"/>
    <property type="match status" value="1"/>
</dbReference>
<proteinExistence type="predicted"/>
<evidence type="ECO:0000313" key="3">
    <source>
        <dbReference type="Proteomes" id="UP000019140"/>
    </source>
</evidence>
<dbReference type="PANTHER" id="PTHR36173:SF2">
    <property type="entry name" value="RIBONUCLEASE VAPC16"/>
    <property type="match status" value="1"/>
</dbReference>
<name>W4M5S7_9BACT</name>
<dbReference type="Pfam" id="PF01850">
    <property type="entry name" value="PIN"/>
    <property type="match status" value="1"/>
</dbReference>
<reference evidence="2 3" key="1">
    <citation type="journal article" date="2014" name="Nature">
        <title>An environmental bacterial taxon with a large and distinct metabolic repertoire.</title>
        <authorList>
            <person name="Wilson M.C."/>
            <person name="Mori T."/>
            <person name="Ruckert C."/>
            <person name="Uria A.R."/>
            <person name="Helf M.J."/>
            <person name="Takada K."/>
            <person name="Gernert C."/>
            <person name="Steffens U.A."/>
            <person name="Heycke N."/>
            <person name="Schmitt S."/>
            <person name="Rinke C."/>
            <person name="Helfrich E.J."/>
            <person name="Brachmann A.O."/>
            <person name="Gurgui C."/>
            <person name="Wakimoto T."/>
            <person name="Kracht M."/>
            <person name="Crusemann M."/>
            <person name="Hentschel U."/>
            <person name="Abe I."/>
            <person name="Matsunaga S."/>
            <person name="Kalinowski J."/>
            <person name="Takeyama H."/>
            <person name="Piel J."/>
        </authorList>
    </citation>
    <scope>NUCLEOTIDE SEQUENCE [LARGE SCALE GENOMIC DNA]</scope>
    <source>
        <strain evidence="3">TSY2</strain>
    </source>
</reference>
<dbReference type="Proteomes" id="UP000019140">
    <property type="component" value="Unassembled WGS sequence"/>
</dbReference>
<dbReference type="Gene3D" id="3.40.50.1010">
    <property type="entry name" value="5'-nuclease"/>
    <property type="match status" value="1"/>
</dbReference>
<dbReference type="InterPro" id="IPR041705">
    <property type="entry name" value="PIN_Sll0205"/>
</dbReference>
<dbReference type="EMBL" id="AZHX01000934">
    <property type="protein sequence ID" value="ETX05533.1"/>
    <property type="molecule type" value="Genomic_DNA"/>
</dbReference>
<evidence type="ECO:0000313" key="2">
    <source>
        <dbReference type="EMBL" id="ETX05533.1"/>
    </source>
</evidence>